<evidence type="ECO:0000313" key="2">
    <source>
        <dbReference type="Proteomes" id="UP001215151"/>
    </source>
</evidence>
<organism evidence="1 2">
    <name type="scientific">Trametes cubensis</name>
    <dbReference type="NCBI Taxonomy" id="1111947"/>
    <lineage>
        <taxon>Eukaryota</taxon>
        <taxon>Fungi</taxon>
        <taxon>Dikarya</taxon>
        <taxon>Basidiomycota</taxon>
        <taxon>Agaricomycotina</taxon>
        <taxon>Agaricomycetes</taxon>
        <taxon>Polyporales</taxon>
        <taxon>Polyporaceae</taxon>
        <taxon>Trametes</taxon>
    </lineage>
</organism>
<reference evidence="1" key="1">
    <citation type="submission" date="2022-11" db="EMBL/GenBank/DDBJ databases">
        <title>Genome Sequence of Cubamyces cubensis.</title>
        <authorList>
            <person name="Buettner E."/>
        </authorList>
    </citation>
    <scope>NUCLEOTIDE SEQUENCE</scope>
    <source>
        <strain evidence="1">MPL-01</strain>
    </source>
</reference>
<accession>A0AAD7TKI2</accession>
<keyword evidence="2" id="KW-1185">Reference proteome</keyword>
<gene>
    <name evidence="1" type="ORF">ONZ51_g10195</name>
</gene>
<proteinExistence type="predicted"/>
<name>A0AAD7TKI2_9APHY</name>
<comment type="caution">
    <text evidence="1">The sequence shown here is derived from an EMBL/GenBank/DDBJ whole genome shotgun (WGS) entry which is preliminary data.</text>
</comment>
<protein>
    <submittedName>
        <fullName evidence="1">Uncharacterized protein</fullName>
    </submittedName>
</protein>
<evidence type="ECO:0000313" key="1">
    <source>
        <dbReference type="EMBL" id="KAJ8463533.1"/>
    </source>
</evidence>
<dbReference type="Proteomes" id="UP001215151">
    <property type="component" value="Unassembled WGS sequence"/>
</dbReference>
<dbReference type="AlphaFoldDB" id="A0AAD7TKI2"/>
<dbReference type="EMBL" id="JAPEVG010000387">
    <property type="protein sequence ID" value="KAJ8463533.1"/>
    <property type="molecule type" value="Genomic_DNA"/>
</dbReference>
<sequence>MLVPVVLNPQLRARNHLLHPIHVRRGKYGSASDSKTDTSVTPQRKLTKHQATHKINFSSAACRTAAALVCPRPSHYFGPRRCHMPPAWCQEVSTPSTSTRQIASVVFPQASAPAKVHVTVCVADTFKSSK</sequence>